<dbReference type="Proteomes" id="UP001597391">
    <property type="component" value="Unassembled WGS sequence"/>
</dbReference>
<dbReference type="Pfam" id="PF13160">
    <property type="entry name" value="DUF3995"/>
    <property type="match status" value="1"/>
</dbReference>
<accession>A0ABW5XAY8</accession>
<keyword evidence="2" id="KW-1185">Reference proteome</keyword>
<gene>
    <name evidence="1" type="ORF">ACFSYH_01415</name>
</gene>
<comment type="caution">
    <text evidence="1">The sequence shown here is derived from an EMBL/GenBank/DDBJ whole genome shotgun (WGS) entry which is preliminary data.</text>
</comment>
<name>A0ABW5XAY8_9MICO</name>
<sequence>MKTTVGKSLLTIGGAGLIGLGALHLAWGAGLNWPYRSRTELASKVIGATDFPSPLACGVVAAPLLTAGVYSVAGAMPDSQYDDATATEDLPIDRSHLGLDTLAPLLVGTALFARGVMGGKLACKIVGLPEPNAQFLDLDRRVYQPLCLGIGGSVLLGKILTRR</sequence>
<organism evidence="1 2">
    <name type="scientific">Populibacterium corticicola</name>
    <dbReference type="NCBI Taxonomy" id="1812826"/>
    <lineage>
        <taxon>Bacteria</taxon>
        <taxon>Bacillati</taxon>
        <taxon>Actinomycetota</taxon>
        <taxon>Actinomycetes</taxon>
        <taxon>Micrococcales</taxon>
        <taxon>Jonesiaceae</taxon>
        <taxon>Populibacterium</taxon>
    </lineage>
</organism>
<protein>
    <submittedName>
        <fullName evidence="1">DUF3995 domain-containing protein</fullName>
    </submittedName>
</protein>
<evidence type="ECO:0000313" key="2">
    <source>
        <dbReference type="Proteomes" id="UP001597391"/>
    </source>
</evidence>
<reference evidence="2" key="1">
    <citation type="journal article" date="2019" name="Int. J. Syst. Evol. Microbiol.">
        <title>The Global Catalogue of Microorganisms (GCM) 10K type strain sequencing project: providing services to taxonomists for standard genome sequencing and annotation.</title>
        <authorList>
            <consortium name="The Broad Institute Genomics Platform"/>
            <consortium name="The Broad Institute Genome Sequencing Center for Infectious Disease"/>
            <person name="Wu L."/>
            <person name="Ma J."/>
        </authorList>
    </citation>
    <scope>NUCLEOTIDE SEQUENCE [LARGE SCALE GENOMIC DNA]</scope>
    <source>
        <strain evidence="2">KCTC 33576</strain>
    </source>
</reference>
<dbReference type="EMBL" id="JBHUOP010000001">
    <property type="protein sequence ID" value="MFD2839227.1"/>
    <property type="molecule type" value="Genomic_DNA"/>
</dbReference>
<dbReference type="InterPro" id="IPR025058">
    <property type="entry name" value="DUF3995"/>
</dbReference>
<evidence type="ECO:0000313" key="1">
    <source>
        <dbReference type="EMBL" id="MFD2839227.1"/>
    </source>
</evidence>
<proteinExistence type="predicted"/>